<dbReference type="RefSeq" id="WP_073059799.1">
    <property type="nucleotide sequence ID" value="NZ_FQWT01000001.1"/>
</dbReference>
<dbReference type="AlphaFoldDB" id="A0A1M5JQP4"/>
<keyword evidence="2" id="KW-1185">Reference proteome</keyword>
<name>A0A1M5JQP4_9FLAO</name>
<protein>
    <submittedName>
        <fullName evidence="1">Uncharacterized protein</fullName>
    </submittedName>
</protein>
<organism evidence="1 2">
    <name type="scientific">Chryseobacterium oranimense</name>
    <dbReference type="NCBI Taxonomy" id="421058"/>
    <lineage>
        <taxon>Bacteria</taxon>
        <taxon>Pseudomonadati</taxon>
        <taxon>Bacteroidota</taxon>
        <taxon>Flavobacteriia</taxon>
        <taxon>Flavobacteriales</taxon>
        <taxon>Weeksellaceae</taxon>
        <taxon>Chryseobacterium group</taxon>
        <taxon>Chryseobacterium</taxon>
    </lineage>
</organism>
<dbReference type="EMBL" id="FQWT01000001">
    <property type="protein sequence ID" value="SHG42838.1"/>
    <property type="molecule type" value="Genomic_DNA"/>
</dbReference>
<accession>A0A1M5JQP4</accession>
<proteinExistence type="predicted"/>
<evidence type="ECO:0000313" key="1">
    <source>
        <dbReference type="EMBL" id="SHG42838.1"/>
    </source>
</evidence>
<gene>
    <name evidence="1" type="ORF">SAMN05421866_0422</name>
</gene>
<sequence length="62" mass="7036">MLAIVIQVIKKVAFIISFSFLGPFPEQSASIRAAVKRQQNIPREFRKESKIFVFIIDGICVP</sequence>
<reference evidence="2" key="1">
    <citation type="submission" date="2016-11" db="EMBL/GenBank/DDBJ databases">
        <authorList>
            <person name="Varghese N."/>
            <person name="Submissions S."/>
        </authorList>
    </citation>
    <scope>NUCLEOTIDE SEQUENCE [LARGE SCALE GENOMIC DNA]</scope>
    <source>
        <strain evidence="2">DSM 19055</strain>
    </source>
</reference>
<evidence type="ECO:0000313" key="2">
    <source>
        <dbReference type="Proteomes" id="UP000184047"/>
    </source>
</evidence>
<dbReference type="Proteomes" id="UP000184047">
    <property type="component" value="Unassembled WGS sequence"/>
</dbReference>